<feature type="non-terminal residue" evidence="1">
    <location>
        <position position="1"/>
    </location>
</feature>
<dbReference type="EMBL" id="BARS01056167">
    <property type="protein sequence ID" value="GAG52015.1"/>
    <property type="molecule type" value="Genomic_DNA"/>
</dbReference>
<protein>
    <submittedName>
        <fullName evidence="1">Uncharacterized protein</fullName>
    </submittedName>
</protein>
<sequence>NGKGMFVLQEGTPEFDEKKHCDYKFCEPGKTLVDIEYGIAVGET</sequence>
<dbReference type="AlphaFoldDB" id="X0Y8B8"/>
<gene>
    <name evidence="1" type="ORF">S01H1_82795</name>
</gene>
<accession>X0Y8B8</accession>
<reference evidence="1" key="1">
    <citation type="journal article" date="2014" name="Front. Microbiol.">
        <title>High frequency of phylogenetically diverse reductive dehalogenase-homologous genes in deep subseafloor sedimentary metagenomes.</title>
        <authorList>
            <person name="Kawai M."/>
            <person name="Futagami T."/>
            <person name="Toyoda A."/>
            <person name="Takaki Y."/>
            <person name="Nishi S."/>
            <person name="Hori S."/>
            <person name="Arai W."/>
            <person name="Tsubouchi T."/>
            <person name="Morono Y."/>
            <person name="Uchiyama I."/>
            <person name="Ito T."/>
            <person name="Fujiyama A."/>
            <person name="Inagaki F."/>
            <person name="Takami H."/>
        </authorList>
    </citation>
    <scope>NUCLEOTIDE SEQUENCE</scope>
    <source>
        <strain evidence="1">Expedition CK06-06</strain>
    </source>
</reference>
<comment type="caution">
    <text evidence="1">The sequence shown here is derived from an EMBL/GenBank/DDBJ whole genome shotgun (WGS) entry which is preliminary data.</text>
</comment>
<evidence type="ECO:0000313" key="1">
    <source>
        <dbReference type="EMBL" id="GAG52015.1"/>
    </source>
</evidence>
<proteinExistence type="predicted"/>
<name>X0Y8B8_9ZZZZ</name>
<organism evidence="1">
    <name type="scientific">marine sediment metagenome</name>
    <dbReference type="NCBI Taxonomy" id="412755"/>
    <lineage>
        <taxon>unclassified sequences</taxon>
        <taxon>metagenomes</taxon>
        <taxon>ecological metagenomes</taxon>
    </lineage>
</organism>